<feature type="transmembrane region" description="Helical" evidence="6">
    <location>
        <begin position="186"/>
        <end position="205"/>
    </location>
</feature>
<dbReference type="PANTHER" id="PTHR32322">
    <property type="entry name" value="INNER MEMBRANE TRANSPORTER"/>
    <property type="match status" value="1"/>
</dbReference>
<protein>
    <submittedName>
        <fullName evidence="9">DMT family transporter</fullName>
    </submittedName>
</protein>
<evidence type="ECO:0000256" key="1">
    <source>
        <dbReference type="ARBA" id="ARBA00004141"/>
    </source>
</evidence>
<evidence type="ECO:0000313" key="9">
    <source>
        <dbReference type="EMBL" id="QPI35827.1"/>
    </source>
</evidence>
<feature type="domain" description="EamA" evidence="7">
    <location>
        <begin position="155"/>
        <end position="289"/>
    </location>
</feature>
<feature type="transmembrane region" description="Helical" evidence="6">
    <location>
        <begin position="249"/>
        <end position="266"/>
    </location>
</feature>
<evidence type="ECO:0000313" key="11">
    <source>
        <dbReference type="Proteomes" id="UP000663583"/>
    </source>
</evidence>
<dbReference type="EMBL" id="CP065047">
    <property type="protein sequence ID" value="QPI35827.1"/>
    <property type="molecule type" value="Genomic_DNA"/>
</dbReference>
<name>A0AAX1J5B4_9MYCO</name>
<evidence type="ECO:0000256" key="4">
    <source>
        <dbReference type="ARBA" id="ARBA00022989"/>
    </source>
</evidence>
<dbReference type="KEGG" id="mku:I2456_14585"/>
<keyword evidence="4 6" id="KW-1133">Transmembrane helix</keyword>
<reference evidence="9" key="3">
    <citation type="submission" date="2020-11" db="EMBL/GenBank/DDBJ databases">
        <title>Intraspecies plasmid and genomic variation of Mycobacterium kubicae revealed by the complete genome sequences of two clinical isolates.</title>
        <authorList>
            <person name="Hendrix J.R."/>
            <person name="Epperson L.E."/>
            <person name="Honda J.R."/>
            <person name="Strong M."/>
        </authorList>
    </citation>
    <scope>NUCLEOTIDE SEQUENCE</scope>
    <source>
        <strain evidence="9">JCM 13573</strain>
    </source>
</reference>
<dbReference type="Proteomes" id="UP000465306">
    <property type="component" value="Unassembled WGS sequence"/>
</dbReference>
<accession>A0AAX1J5B4</accession>
<feature type="domain" description="EamA" evidence="7">
    <location>
        <begin position="11"/>
        <end position="140"/>
    </location>
</feature>
<keyword evidence="3 6" id="KW-0812">Transmembrane</keyword>
<reference evidence="8 10" key="1">
    <citation type="journal article" date="2019" name="Emerg. Microbes Infect.">
        <title>Comprehensive subspecies identification of 175 nontuberculous mycobacteria species based on 7547 genomic profiles.</title>
        <authorList>
            <person name="Matsumoto Y."/>
            <person name="Kinjo T."/>
            <person name="Motooka D."/>
            <person name="Nabeya D."/>
            <person name="Jung N."/>
            <person name="Uechi K."/>
            <person name="Horii T."/>
            <person name="Iida T."/>
            <person name="Fujita J."/>
            <person name="Nakamura S."/>
        </authorList>
    </citation>
    <scope>NUCLEOTIDE SEQUENCE [LARGE SCALE GENOMIC DNA]</scope>
    <source>
        <strain evidence="8 10">JCM 13573</strain>
    </source>
</reference>
<gene>
    <name evidence="9" type="ORF">I2456_14585</name>
    <name evidence="8" type="ORF">MKUB_28030</name>
</gene>
<evidence type="ECO:0000313" key="10">
    <source>
        <dbReference type="Proteomes" id="UP000465306"/>
    </source>
</evidence>
<dbReference type="InterPro" id="IPR000620">
    <property type="entry name" value="EamA_dom"/>
</dbReference>
<keyword evidence="10" id="KW-1185">Reference proteome</keyword>
<evidence type="ECO:0000259" key="7">
    <source>
        <dbReference type="Pfam" id="PF00892"/>
    </source>
</evidence>
<feature type="transmembrane region" description="Helical" evidence="6">
    <location>
        <begin position="272"/>
        <end position="289"/>
    </location>
</feature>
<feature type="transmembrane region" description="Helical" evidence="6">
    <location>
        <begin position="94"/>
        <end position="117"/>
    </location>
</feature>
<evidence type="ECO:0000256" key="2">
    <source>
        <dbReference type="ARBA" id="ARBA00007362"/>
    </source>
</evidence>
<evidence type="ECO:0000256" key="6">
    <source>
        <dbReference type="SAM" id="Phobius"/>
    </source>
</evidence>
<feature type="transmembrane region" description="Helical" evidence="6">
    <location>
        <begin position="156"/>
        <end position="174"/>
    </location>
</feature>
<comment type="similarity">
    <text evidence="2">Belongs to the EamA transporter family.</text>
</comment>
<dbReference type="Proteomes" id="UP000663583">
    <property type="component" value="Chromosome"/>
</dbReference>
<dbReference type="GO" id="GO:0016020">
    <property type="term" value="C:membrane"/>
    <property type="evidence" value="ECO:0007669"/>
    <property type="project" value="UniProtKB-SubCell"/>
</dbReference>
<dbReference type="InterPro" id="IPR037185">
    <property type="entry name" value="EmrE-like"/>
</dbReference>
<proteinExistence type="inferred from homology"/>
<evidence type="ECO:0000313" key="8">
    <source>
        <dbReference type="EMBL" id="GFG65313.1"/>
    </source>
</evidence>
<dbReference type="AlphaFoldDB" id="A0AAX1J5B4"/>
<feature type="transmembrane region" description="Helical" evidence="6">
    <location>
        <begin position="126"/>
        <end position="144"/>
    </location>
</feature>
<keyword evidence="5 6" id="KW-0472">Membrane</keyword>
<reference evidence="8" key="2">
    <citation type="submission" date="2020-02" db="EMBL/GenBank/DDBJ databases">
        <authorList>
            <person name="Matsumoto Y."/>
            <person name="Kinjo T."/>
            <person name="Motooka D."/>
            <person name="Nabeya D."/>
            <person name="Jung N."/>
            <person name="Uechi K."/>
            <person name="Horii T."/>
            <person name="Iida T."/>
            <person name="Fujita J."/>
            <person name="Nakamura S."/>
        </authorList>
    </citation>
    <scope>NUCLEOTIDE SEQUENCE</scope>
    <source>
        <strain evidence="8">JCM 13573</strain>
    </source>
</reference>
<sequence length="295" mass="30938">MEIIERADYRWHLGGALGALCVSASAVLLGLASTTPATATAARCLFALPVVGALAWLERRRHGALSVRGYLAGVGCGVLFAGDMLWWTQSIREVGAGLSTVLVNTQIALVPLLAWLVDRERVGPRFLWCLPVILAGVVLAGGVFQRGAGGSNPAWGTVHAIAAALCYSGFLFLLRRGGQAGQPMQTYGIVLVSAAVVAIATGPWWHGVDFTPAWSSIGWLVLVTVTGQLLGWLLVAFCSPRLPSDVSSALLLLTPVGAVVLGALVLRERPTPLQLTGCAVVLVASYVATTRPRDP</sequence>
<feature type="transmembrane region" description="Helical" evidence="6">
    <location>
        <begin position="37"/>
        <end position="57"/>
    </location>
</feature>
<feature type="transmembrane region" description="Helical" evidence="6">
    <location>
        <begin position="217"/>
        <end position="237"/>
    </location>
</feature>
<dbReference type="EMBL" id="BLKU01000003">
    <property type="protein sequence ID" value="GFG65313.1"/>
    <property type="molecule type" value="Genomic_DNA"/>
</dbReference>
<comment type="subcellular location">
    <subcellularLocation>
        <location evidence="1">Membrane</location>
        <topology evidence="1">Multi-pass membrane protein</topology>
    </subcellularLocation>
</comment>
<feature type="transmembrane region" description="Helical" evidence="6">
    <location>
        <begin position="69"/>
        <end position="88"/>
    </location>
</feature>
<evidence type="ECO:0000256" key="5">
    <source>
        <dbReference type="ARBA" id="ARBA00023136"/>
    </source>
</evidence>
<dbReference type="RefSeq" id="WP_085073068.1">
    <property type="nucleotide sequence ID" value="NZ_BLKU01000003.1"/>
</dbReference>
<dbReference type="SUPFAM" id="SSF103481">
    <property type="entry name" value="Multidrug resistance efflux transporter EmrE"/>
    <property type="match status" value="2"/>
</dbReference>
<dbReference type="InterPro" id="IPR050638">
    <property type="entry name" value="AA-Vitamin_Transporters"/>
</dbReference>
<evidence type="ECO:0000256" key="3">
    <source>
        <dbReference type="ARBA" id="ARBA00022692"/>
    </source>
</evidence>
<dbReference type="PANTHER" id="PTHR32322:SF2">
    <property type="entry name" value="EAMA DOMAIN-CONTAINING PROTEIN"/>
    <property type="match status" value="1"/>
</dbReference>
<dbReference type="Pfam" id="PF00892">
    <property type="entry name" value="EamA"/>
    <property type="match status" value="2"/>
</dbReference>
<organism evidence="9 11">
    <name type="scientific">Mycobacterium kubicae</name>
    <dbReference type="NCBI Taxonomy" id="120959"/>
    <lineage>
        <taxon>Bacteria</taxon>
        <taxon>Bacillati</taxon>
        <taxon>Actinomycetota</taxon>
        <taxon>Actinomycetes</taxon>
        <taxon>Mycobacteriales</taxon>
        <taxon>Mycobacteriaceae</taxon>
        <taxon>Mycobacterium</taxon>
        <taxon>Mycobacterium simiae complex</taxon>
    </lineage>
</organism>
<feature type="transmembrane region" description="Helical" evidence="6">
    <location>
        <begin position="12"/>
        <end position="31"/>
    </location>
</feature>